<comment type="caution">
    <text evidence="1">The sequence shown here is derived from an EMBL/GenBank/DDBJ whole genome shotgun (WGS) entry which is preliminary data.</text>
</comment>
<accession>A0ACB9HIZ8</accession>
<protein>
    <submittedName>
        <fullName evidence="1">Uncharacterized protein</fullName>
    </submittedName>
</protein>
<sequence>MLVLTQAHVNRLKKWLSIQSPTLEYISSFSVACGYVWSCIAKARARTGEQKGDNDNDNDVEQFICPVDYRSRIHLRLPPTYSGNCVGPCINTLTKRSLLAGNKGFQTAAEGLRACADDWGVWDPKDEGYEIDFGWGKPKKHETPSINYNGSISINASKDSPGDIEIGISLPANQMDAFISISRDELESNFYDQD</sequence>
<gene>
    <name evidence="1" type="ORF">L1987_38040</name>
</gene>
<evidence type="ECO:0000313" key="2">
    <source>
        <dbReference type="Proteomes" id="UP001056120"/>
    </source>
</evidence>
<dbReference type="Proteomes" id="UP001056120">
    <property type="component" value="Linkage Group LG12"/>
</dbReference>
<proteinExistence type="predicted"/>
<reference evidence="2" key="1">
    <citation type="journal article" date="2022" name="Mol. Ecol. Resour.">
        <title>The genomes of chicory, endive, great burdock and yacon provide insights into Asteraceae palaeo-polyploidization history and plant inulin production.</title>
        <authorList>
            <person name="Fan W."/>
            <person name="Wang S."/>
            <person name="Wang H."/>
            <person name="Wang A."/>
            <person name="Jiang F."/>
            <person name="Liu H."/>
            <person name="Zhao H."/>
            <person name="Xu D."/>
            <person name="Zhang Y."/>
        </authorList>
    </citation>
    <scope>NUCLEOTIDE SEQUENCE [LARGE SCALE GENOMIC DNA]</scope>
    <source>
        <strain evidence="2">cv. Yunnan</strain>
    </source>
</reference>
<dbReference type="EMBL" id="CM042029">
    <property type="protein sequence ID" value="KAI3795388.1"/>
    <property type="molecule type" value="Genomic_DNA"/>
</dbReference>
<evidence type="ECO:0000313" key="1">
    <source>
        <dbReference type="EMBL" id="KAI3795388.1"/>
    </source>
</evidence>
<keyword evidence="2" id="KW-1185">Reference proteome</keyword>
<organism evidence="1 2">
    <name type="scientific">Smallanthus sonchifolius</name>
    <dbReference type="NCBI Taxonomy" id="185202"/>
    <lineage>
        <taxon>Eukaryota</taxon>
        <taxon>Viridiplantae</taxon>
        <taxon>Streptophyta</taxon>
        <taxon>Embryophyta</taxon>
        <taxon>Tracheophyta</taxon>
        <taxon>Spermatophyta</taxon>
        <taxon>Magnoliopsida</taxon>
        <taxon>eudicotyledons</taxon>
        <taxon>Gunneridae</taxon>
        <taxon>Pentapetalae</taxon>
        <taxon>asterids</taxon>
        <taxon>campanulids</taxon>
        <taxon>Asterales</taxon>
        <taxon>Asteraceae</taxon>
        <taxon>Asteroideae</taxon>
        <taxon>Heliantheae alliance</taxon>
        <taxon>Millerieae</taxon>
        <taxon>Smallanthus</taxon>
    </lineage>
</organism>
<reference evidence="1 2" key="2">
    <citation type="journal article" date="2022" name="Mol. Ecol. Resour.">
        <title>The genomes of chicory, endive, great burdock and yacon provide insights into Asteraceae paleo-polyploidization history and plant inulin production.</title>
        <authorList>
            <person name="Fan W."/>
            <person name="Wang S."/>
            <person name="Wang H."/>
            <person name="Wang A."/>
            <person name="Jiang F."/>
            <person name="Liu H."/>
            <person name="Zhao H."/>
            <person name="Xu D."/>
            <person name="Zhang Y."/>
        </authorList>
    </citation>
    <scope>NUCLEOTIDE SEQUENCE [LARGE SCALE GENOMIC DNA]</scope>
    <source>
        <strain evidence="2">cv. Yunnan</strain>
        <tissue evidence="1">Leaves</tissue>
    </source>
</reference>
<name>A0ACB9HIZ8_9ASTR</name>